<feature type="transmembrane region" description="Helical" evidence="1">
    <location>
        <begin position="12"/>
        <end position="36"/>
    </location>
</feature>
<keyword evidence="1" id="KW-0472">Membrane</keyword>
<protein>
    <recommendedName>
        <fullName evidence="4">Activity regulator of membrane protease YbbK</fullName>
    </recommendedName>
</protein>
<keyword evidence="1" id="KW-0812">Transmembrane</keyword>
<keyword evidence="3" id="KW-1185">Reference proteome</keyword>
<dbReference type="Proteomes" id="UP001333710">
    <property type="component" value="Chromosome"/>
</dbReference>
<organism evidence="2 3">
    <name type="scientific">Planctobacterium marinum</name>
    <dbReference type="NCBI Taxonomy" id="1631968"/>
    <lineage>
        <taxon>Bacteria</taxon>
        <taxon>Pseudomonadati</taxon>
        <taxon>Pseudomonadota</taxon>
        <taxon>Gammaproteobacteria</taxon>
        <taxon>Alteromonadales</taxon>
        <taxon>Alteromonadaceae</taxon>
        <taxon>Planctobacterium</taxon>
    </lineage>
</organism>
<dbReference type="PANTHER" id="PTHR33507">
    <property type="entry name" value="INNER MEMBRANE PROTEIN YBBJ"/>
    <property type="match status" value="1"/>
</dbReference>
<dbReference type="InterPro" id="IPR012340">
    <property type="entry name" value="NA-bd_OB-fold"/>
</dbReference>
<feature type="transmembrane region" description="Helical" evidence="1">
    <location>
        <begin position="56"/>
        <end position="75"/>
    </location>
</feature>
<evidence type="ECO:0000313" key="3">
    <source>
        <dbReference type="Proteomes" id="UP001333710"/>
    </source>
</evidence>
<name>A0AA48KTW4_9ALTE</name>
<sequence length="152" mass="16644">MEYMQTHMAETMIVLGLALLAIEIAVLGFATFFLFFVGLGAVATGILFLLGVPETLVNAVLGTAILTAISAAVLWRPLKDMQLKTETKKAKSDLIDMEFELLEEVEPGKTTHFRFSGIDWQLKSATKEKAGTRVKVTDIEVGVMHITAVDEN</sequence>
<dbReference type="PANTHER" id="PTHR33507:SF3">
    <property type="entry name" value="INNER MEMBRANE PROTEIN YBBJ"/>
    <property type="match status" value="1"/>
</dbReference>
<dbReference type="Gene3D" id="2.40.50.140">
    <property type="entry name" value="Nucleic acid-binding proteins"/>
    <property type="match status" value="1"/>
</dbReference>
<dbReference type="GO" id="GO:0005886">
    <property type="term" value="C:plasma membrane"/>
    <property type="evidence" value="ECO:0007669"/>
    <property type="project" value="TreeGrafter"/>
</dbReference>
<dbReference type="InterPro" id="IPR052165">
    <property type="entry name" value="Membrane_assoc_protease"/>
</dbReference>
<gene>
    <name evidence="2" type="ORF">MACH26_34900</name>
</gene>
<proteinExistence type="predicted"/>
<dbReference type="AlphaFoldDB" id="A0AA48KTW4"/>
<dbReference type="EMBL" id="AP027272">
    <property type="protein sequence ID" value="BDX07969.1"/>
    <property type="molecule type" value="Genomic_DNA"/>
</dbReference>
<dbReference type="RefSeq" id="WP_338294066.1">
    <property type="nucleotide sequence ID" value="NZ_AP027272.1"/>
</dbReference>
<reference evidence="2" key="1">
    <citation type="submission" date="2023-01" db="EMBL/GenBank/DDBJ databases">
        <title>Complete genome sequence of Planctobacterium marinum strain Dej080120_11.</title>
        <authorList>
            <person name="Ueki S."/>
            <person name="Maruyama F."/>
        </authorList>
    </citation>
    <scope>NUCLEOTIDE SEQUENCE</scope>
    <source>
        <strain evidence="2">Dej080120_11</strain>
    </source>
</reference>
<accession>A0AA48KTW4</accession>
<dbReference type="KEGG" id="pmaw:MACH26_34900"/>
<keyword evidence="1" id="KW-1133">Transmembrane helix</keyword>
<evidence type="ECO:0000256" key="1">
    <source>
        <dbReference type="SAM" id="Phobius"/>
    </source>
</evidence>
<evidence type="ECO:0000313" key="2">
    <source>
        <dbReference type="EMBL" id="BDX07969.1"/>
    </source>
</evidence>
<evidence type="ECO:0008006" key="4">
    <source>
        <dbReference type="Google" id="ProtNLM"/>
    </source>
</evidence>